<evidence type="ECO:0000256" key="5">
    <source>
        <dbReference type="ARBA" id="ARBA00022963"/>
    </source>
</evidence>
<feature type="domain" description="AB hydrolase-1" evidence="11">
    <location>
        <begin position="132"/>
        <end position="428"/>
    </location>
</feature>
<accession>A0A0G4LR75</accession>
<feature type="transmembrane region" description="Helical" evidence="10">
    <location>
        <begin position="786"/>
        <end position="807"/>
    </location>
</feature>
<keyword evidence="13" id="KW-1185">Reference proteome</keyword>
<dbReference type="InterPro" id="IPR007568">
    <property type="entry name" value="RTA1"/>
</dbReference>
<evidence type="ECO:0000313" key="12">
    <source>
        <dbReference type="EMBL" id="CRK24155.1"/>
    </source>
</evidence>
<dbReference type="GO" id="GO:0016787">
    <property type="term" value="F:hydrolase activity"/>
    <property type="evidence" value="ECO:0007669"/>
    <property type="project" value="UniProtKB-KW"/>
</dbReference>
<evidence type="ECO:0000256" key="7">
    <source>
        <dbReference type="ARBA" id="ARBA00023098"/>
    </source>
</evidence>
<dbReference type="InterPro" id="IPR000073">
    <property type="entry name" value="AB_hydrolase_1"/>
</dbReference>
<feature type="transmembrane region" description="Helical" evidence="10">
    <location>
        <begin position="697"/>
        <end position="721"/>
    </location>
</feature>
<keyword evidence="6 10" id="KW-1133">Transmembrane helix</keyword>
<dbReference type="AlphaFoldDB" id="A0A0G4LR75"/>
<dbReference type="Pfam" id="PF00561">
    <property type="entry name" value="Abhydrolase_1"/>
    <property type="match status" value="1"/>
</dbReference>
<feature type="transmembrane region" description="Helical" evidence="10">
    <location>
        <begin position="733"/>
        <end position="757"/>
    </location>
</feature>
<evidence type="ECO:0000256" key="10">
    <source>
        <dbReference type="SAM" id="Phobius"/>
    </source>
</evidence>
<feature type="region of interest" description="Disordered" evidence="9">
    <location>
        <begin position="447"/>
        <end position="519"/>
    </location>
</feature>
<evidence type="ECO:0000256" key="3">
    <source>
        <dbReference type="ARBA" id="ARBA00022692"/>
    </source>
</evidence>
<dbReference type="EMBL" id="CVQH01016669">
    <property type="protein sequence ID" value="CRK24155.1"/>
    <property type="molecule type" value="Genomic_DNA"/>
</dbReference>
<keyword evidence="8 10" id="KW-0472">Membrane</keyword>
<dbReference type="SUPFAM" id="SSF53474">
    <property type="entry name" value="alpha/beta-Hydrolases"/>
    <property type="match status" value="1"/>
</dbReference>
<sequence length="900" mass="99173">MPIPFIGRLNIIEYAALVGSFLLVGFEAVIRILTLALPSSLITLFYRASRRLFNRWATPAQKRAQQKHNSIATFVRDASDFVDLCRLYGYEAEEHVTQTKDGFLLGLHRLAWKKGEEGKKVNNGPNSLRKKVVYLHHGLLMNSEVWVCLTDAERCLPFVLVGQGYDVWLGNNRGNKYSKKSVKHSPTSLEFWNFSIDEFAFHDIPDSISYILDTTSQKSLSYIGFSQGTAQAFATLAIHPKLNDQVNVFIALAPAMSPAGLSNGIVDALVKASPQVLFLLFGRRSILSSATMWQSILYPPIFVKLIDYGLTFLFNWRTKNITVSQKLAAYPHLYSFTSTKSVVHWFQIIRNKSFQMYDDDVQQHMSLNTSSKYTKVAKYPTRNIKTPIVLVYGGSDSLVDIKVMLRELPSQTVATEIPHYEHLDFLWGRDVDHRVFPHVFDALDNFTDPQHSARPSGIPSPQNTTRARTAYQHQAVEHRPASPDDGADSRPSTADQQTLDGAQEVKESPATKLKGIGVRRGSGGSALSFEGGRGINIGTGKAPGVSGLVTTGGIDTKGVINASPVSEARRKKKKTDSLECEDMNSYYEYRLSIGANATMLALFSLSALAYITTYAVTRRGLSFFIAMILGVACEILGYAGRVVSWQNRWDENGFLIQICCLTIGPAFLAAGIYLCLRRIVYAYGAENSRIKPEWYTRIFIPCDVISLVLQALGGAMASIASTNDESSETGDNIMLGGLVFQVVTMLIFMLVTADLALNTLRRSRRLGAAAALDQDPTLSAVRASRLFRAFLAALALSFVCIFIRCVFRVAELSGGWTGPLMRRQDLFIAFESAMIATAVLLLNVLHPAWACAPLLEGVGGLHVCGRRGAREKKGVRPAGAAPRGLRPWGKSEVSSTSDGV</sequence>
<keyword evidence="3 10" id="KW-0812">Transmembrane</keyword>
<evidence type="ECO:0000256" key="9">
    <source>
        <dbReference type="SAM" id="MobiDB-lite"/>
    </source>
</evidence>
<feature type="transmembrane region" description="Helical" evidence="10">
    <location>
        <begin position="827"/>
        <end position="845"/>
    </location>
</feature>
<feature type="transmembrane region" description="Helical" evidence="10">
    <location>
        <begin position="654"/>
        <end position="676"/>
    </location>
</feature>
<proteinExistence type="predicted"/>
<dbReference type="GO" id="GO:0016042">
    <property type="term" value="P:lipid catabolic process"/>
    <property type="evidence" value="ECO:0007669"/>
    <property type="project" value="UniProtKB-KW"/>
</dbReference>
<evidence type="ECO:0000256" key="1">
    <source>
        <dbReference type="ARBA" id="ARBA00004141"/>
    </source>
</evidence>
<feature type="compositionally biased region" description="Polar residues" evidence="9">
    <location>
        <begin position="490"/>
        <end position="500"/>
    </location>
</feature>
<keyword evidence="7" id="KW-0443">Lipid metabolism</keyword>
<dbReference type="Gene3D" id="3.40.50.1820">
    <property type="entry name" value="alpha/beta hydrolase"/>
    <property type="match status" value="1"/>
</dbReference>
<dbReference type="Proteomes" id="UP000044602">
    <property type="component" value="Unassembled WGS sequence"/>
</dbReference>
<dbReference type="GO" id="GO:0005886">
    <property type="term" value="C:plasma membrane"/>
    <property type="evidence" value="ECO:0007669"/>
    <property type="project" value="TreeGrafter"/>
</dbReference>
<evidence type="ECO:0000313" key="13">
    <source>
        <dbReference type="Proteomes" id="UP000044602"/>
    </source>
</evidence>
<dbReference type="PANTHER" id="PTHR31465">
    <property type="entry name" value="PROTEIN RTA1-RELATED"/>
    <property type="match status" value="1"/>
</dbReference>
<evidence type="ECO:0000256" key="8">
    <source>
        <dbReference type="ARBA" id="ARBA00023136"/>
    </source>
</evidence>
<dbReference type="STRING" id="100787.A0A0G4LR75"/>
<organism evidence="12 13">
    <name type="scientific">Verticillium longisporum</name>
    <name type="common">Verticillium dahliae var. longisporum</name>
    <dbReference type="NCBI Taxonomy" id="100787"/>
    <lineage>
        <taxon>Eukaryota</taxon>
        <taxon>Fungi</taxon>
        <taxon>Dikarya</taxon>
        <taxon>Ascomycota</taxon>
        <taxon>Pezizomycotina</taxon>
        <taxon>Sordariomycetes</taxon>
        <taxon>Hypocreomycetidae</taxon>
        <taxon>Glomerellales</taxon>
        <taxon>Plectosphaerellaceae</taxon>
        <taxon>Verticillium</taxon>
    </lineage>
</organism>
<keyword evidence="4" id="KW-0378">Hydrolase</keyword>
<feature type="region of interest" description="Disordered" evidence="9">
    <location>
        <begin position="873"/>
        <end position="900"/>
    </location>
</feature>
<gene>
    <name evidence="12" type="ORF">BN1708_013856</name>
</gene>
<feature type="transmembrane region" description="Helical" evidence="10">
    <location>
        <begin position="623"/>
        <end position="642"/>
    </location>
</feature>
<dbReference type="PANTHER" id="PTHR31465:SF7">
    <property type="entry name" value="SPHINGOID LONG-CHAIN BASE TRANSPORTER RSB1"/>
    <property type="match status" value="1"/>
</dbReference>
<dbReference type="InterPro" id="IPR029058">
    <property type="entry name" value="AB_hydrolase_fold"/>
</dbReference>
<reference evidence="12 13" key="1">
    <citation type="submission" date="2015-05" db="EMBL/GenBank/DDBJ databases">
        <authorList>
            <person name="Wang D.B."/>
            <person name="Wang M."/>
        </authorList>
    </citation>
    <scope>NUCLEOTIDE SEQUENCE [LARGE SCALE GENOMIC DNA]</scope>
    <source>
        <strain evidence="12">VL1</strain>
    </source>
</reference>
<keyword evidence="5" id="KW-0442">Lipid degradation</keyword>
<dbReference type="Pfam" id="PF04479">
    <property type="entry name" value="RTA1"/>
    <property type="match status" value="1"/>
</dbReference>
<evidence type="ECO:0000256" key="4">
    <source>
        <dbReference type="ARBA" id="ARBA00022801"/>
    </source>
</evidence>
<evidence type="ECO:0000256" key="6">
    <source>
        <dbReference type="ARBA" id="ARBA00022989"/>
    </source>
</evidence>
<feature type="transmembrane region" description="Helical" evidence="10">
    <location>
        <begin position="589"/>
        <end position="611"/>
    </location>
</feature>
<comment type="subcellular location">
    <subcellularLocation>
        <location evidence="1">Membrane</location>
        <topology evidence="1">Multi-pass membrane protein</topology>
    </subcellularLocation>
    <subcellularLocation>
        <location evidence="2">Membrane</location>
        <topology evidence="2">Single-pass membrane protein</topology>
    </subcellularLocation>
</comment>
<name>A0A0G4LR75_VERLO</name>
<feature type="transmembrane region" description="Helical" evidence="10">
    <location>
        <begin position="12"/>
        <end position="37"/>
    </location>
</feature>
<dbReference type="FunFam" id="3.40.50.1820:FF:000095">
    <property type="entry name" value="Triglyceride lipase-cholesterol esterase"/>
    <property type="match status" value="1"/>
</dbReference>
<evidence type="ECO:0000259" key="11">
    <source>
        <dbReference type="Pfam" id="PF00561"/>
    </source>
</evidence>
<protein>
    <recommendedName>
        <fullName evidence="11">AB hydrolase-1 domain-containing protein</fullName>
    </recommendedName>
</protein>
<dbReference type="GO" id="GO:0000324">
    <property type="term" value="C:fungal-type vacuole"/>
    <property type="evidence" value="ECO:0007669"/>
    <property type="project" value="TreeGrafter"/>
</dbReference>
<evidence type="ECO:0000256" key="2">
    <source>
        <dbReference type="ARBA" id="ARBA00004167"/>
    </source>
</evidence>